<gene>
    <name evidence="3" type="primary">yycH</name>
    <name evidence="3" type="ORF">QWY14_12180</name>
</gene>
<proteinExistence type="predicted"/>
<keyword evidence="1" id="KW-1133">Transmembrane helix</keyword>
<keyword evidence="4" id="KW-1185">Reference proteome</keyword>
<dbReference type="Proteomes" id="UP001172055">
    <property type="component" value="Unassembled WGS sequence"/>
</dbReference>
<evidence type="ECO:0000256" key="1">
    <source>
        <dbReference type="SAM" id="Phobius"/>
    </source>
</evidence>
<protein>
    <submittedName>
        <fullName evidence="3">Two-component system activity regulator YycH</fullName>
    </submittedName>
</protein>
<evidence type="ECO:0000313" key="3">
    <source>
        <dbReference type="EMBL" id="MDN7242564.1"/>
    </source>
</evidence>
<dbReference type="Gene3D" id="3.30.310.160">
    <property type="entry name" value="YycH protein, domain 2"/>
    <property type="match status" value="1"/>
</dbReference>
<dbReference type="CDD" id="cd15787">
    <property type="entry name" value="YycH_N"/>
    <property type="match status" value="1"/>
</dbReference>
<reference evidence="3 4" key="1">
    <citation type="submission" date="2023-06" db="EMBL/GenBank/DDBJ databases">
        <title>Novel species in genus Planococcus.</title>
        <authorList>
            <person name="Ning S."/>
        </authorList>
    </citation>
    <scope>NUCLEOTIDE SEQUENCE [LARGE SCALE GENOMIC DNA]</scope>
    <source>
        <strain evidence="3 4">N028</strain>
    </source>
</reference>
<organism evidence="3 4">
    <name type="scientific">Planococcus shixiaomingii</name>
    <dbReference type="NCBI Taxonomy" id="3058393"/>
    <lineage>
        <taxon>Bacteria</taxon>
        <taxon>Bacillati</taxon>
        <taxon>Bacillota</taxon>
        <taxon>Bacilli</taxon>
        <taxon>Bacillales</taxon>
        <taxon>Caryophanaceae</taxon>
        <taxon>Planococcus</taxon>
    </lineage>
</organism>
<dbReference type="InterPro" id="IPR042274">
    <property type="entry name" value="YycH/YycI_2"/>
</dbReference>
<dbReference type="Pfam" id="PF07435">
    <property type="entry name" value="YycH"/>
    <property type="match status" value="1"/>
</dbReference>
<accession>A0ABT8N3U3</accession>
<name>A0ABT8N3U3_9BACL</name>
<dbReference type="EMBL" id="JAUJWV010000001">
    <property type="protein sequence ID" value="MDN7242564.1"/>
    <property type="molecule type" value="Genomic_DNA"/>
</dbReference>
<dbReference type="InterPro" id="IPR009996">
    <property type="entry name" value="YycH"/>
</dbReference>
<feature type="transmembrane region" description="Helical" evidence="1">
    <location>
        <begin position="12"/>
        <end position="30"/>
    </location>
</feature>
<keyword evidence="1" id="KW-0812">Transmembrane</keyword>
<sequence length="440" mass="50017">MKYVEQVKSIILFLLILLSFALTFTVWTFTPSFEVIETTPAVDVSIGKKSTVEQVIQPIKVLHHQEKKVTGTTESADLDKLLAAMKLWQIYDVTEKEKEASADTMISLMHKPNRVVLYYPGNVPFPVFDAMVNITDETITESSFDRVVIELATVENTQIKIYFINSTTGRIHEGNISVSELDQFENDILEEINDVYVTNKNIGKLPIYVPEKEMDKVVYPYLLEEVTPETFRSALFDDASTVDSSGDAANEKYTDNNGAIMRFDSTRKSMSYVKPRAETSDPGIPSELIFNTVDYVNDHGGWTNDFRYFSMEPLTQQVHYRLFLDDLPVFSTSLATELELRWGMIDGLEQIFRYVRPYYVLQSTAQTSTEKLEAGTTALEAVSRLSKKEQKAVTEITPVYELKQTGDKLITFRAAWYYKIDGTWKKLSKETLGGGKNGLE</sequence>
<dbReference type="RefSeq" id="WP_301724036.1">
    <property type="nucleotide sequence ID" value="NZ_JAUJWV010000001.1"/>
</dbReference>
<evidence type="ECO:0000259" key="2">
    <source>
        <dbReference type="Pfam" id="PF07435"/>
    </source>
</evidence>
<comment type="caution">
    <text evidence="3">The sequence shown here is derived from an EMBL/GenBank/DDBJ whole genome shotgun (WGS) entry which is preliminary data.</text>
</comment>
<evidence type="ECO:0000313" key="4">
    <source>
        <dbReference type="Proteomes" id="UP001172055"/>
    </source>
</evidence>
<feature type="domain" description="Regulatory protein YycH" evidence="2">
    <location>
        <begin position="5"/>
        <end position="428"/>
    </location>
</feature>
<dbReference type="Gene3D" id="3.10.450.310">
    <property type="match status" value="1"/>
</dbReference>
<keyword evidence="1" id="KW-0472">Membrane</keyword>